<keyword evidence="1" id="KW-0732">Signal</keyword>
<protein>
    <submittedName>
        <fullName evidence="2">Lipocalin</fullName>
    </submittedName>
</protein>
<evidence type="ECO:0000256" key="1">
    <source>
        <dbReference type="SAM" id="SignalP"/>
    </source>
</evidence>
<feature type="signal peptide" evidence="1">
    <location>
        <begin position="1"/>
        <end position="18"/>
    </location>
</feature>
<feature type="chain" id="PRO_5007286734" evidence="1">
    <location>
        <begin position="19"/>
        <end position="170"/>
    </location>
</feature>
<reference evidence="2" key="1">
    <citation type="journal article" date="2016" name="Ticks Tick Borne Dis.">
        <title>De novo assembly and annotation of the salivary gland transcriptome of Rhipicephalus appendiculatus male and female ticks during blood feeding.</title>
        <authorList>
            <person name="de Castro M.H."/>
            <person name="de Klerk D."/>
            <person name="Pienaar R."/>
            <person name="Latif A.A."/>
            <person name="Rees D.J."/>
            <person name="Mans B.J."/>
        </authorList>
    </citation>
    <scope>NUCLEOTIDE SEQUENCE</scope>
    <source>
        <tissue evidence="2">Salivary glands</tissue>
    </source>
</reference>
<proteinExistence type="predicted"/>
<dbReference type="EMBL" id="GEDV01002749">
    <property type="protein sequence ID" value="JAP85808.1"/>
    <property type="molecule type" value="Transcribed_RNA"/>
</dbReference>
<dbReference type="InterPro" id="IPR012674">
    <property type="entry name" value="Calycin"/>
</dbReference>
<organism evidence="2">
    <name type="scientific">Rhipicephalus appendiculatus</name>
    <name type="common">Brown ear tick</name>
    <dbReference type="NCBI Taxonomy" id="34631"/>
    <lineage>
        <taxon>Eukaryota</taxon>
        <taxon>Metazoa</taxon>
        <taxon>Ecdysozoa</taxon>
        <taxon>Arthropoda</taxon>
        <taxon>Chelicerata</taxon>
        <taxon>Arachnida</taxon>
        <taxon>Acari</taxon>
        <taxon>Parasitiformes</taxon>
        <taxon>Ixodida</taxon>
        <taxon>Ixodoidea</taxon>
        <taxon>Ixodidae</taxon>
        <taxon>Rhipicephalinae</taxon>
        <taxon>Rhipicephalus</taxon>
        <taxon>Rhipicephalus</taxon>
    </lineage>
</organism>
<accession>A0A131Z4A7</accession>
<dbReference type="AlphaFoldDB" id="A0A131Z4A7"/>
<dbReference type="SUPFAM" id="SSF50814">
    <property type="entry name" value="Lipocalins"/>
    <property type="match status" value="1"/>
</dbReference>
<evidence type="ECO:0000313" key="2">
    <source>
        <dbReference type="EMBL" id="JAP85808.1"/>
    </source>
</evidence>
<name>A0A131Z4A7_RHIAP</name>
<sequence length="170" mass="19889">MCKLKVLIFMSMITLINGICLYDLKSALATAQRIWTRYRSYDRCTGGQSHKCIYNVVSNQGYNHYLITQSYKVSGTWRRQQFYGGIYETKSGPKMQLSPRRGEPGVEYTLVFWDNIEHCAVFTLKTKCALECEMHVWNDHVEKHVPKCQLAYKHHCTGQQYGPYSKQCYF</sequence>
<dbReference type="Gene3D" id="2.40.128.20">
    <property type="match status" value="1"/>
</dbReference>